<gene>
    <name evidence="2" type="ORF">EJB05_02464</name>
</gene>
<evidence type="ECO:0000313" key="3">
    <source>
        <dbReference type="Proteomes" id="UP000324897"/>
    </source>
</evidence>
<dbReference type="Proteomes" id="UP000324897">
    <property type="component" value="Chromosome 6"/>
</dbReference>
<evidence type="ECO:0000256" key="1">
    <source>
        <dbReference type="SAM" id="MobiDB-lite"/>
    </source>
</evidence>
<dbReference type="EMBL" id="RWGY01000002">
    <property type="protein sequence ID" value="TVU51059.1"/>
    <property type="molecule type" value="Genomic_DNA"/>
</dbReference>
<reference evidence="2 3" key="1">
    <citation type="journal article" date="2019" name="Sci. Rep.">
        <title>A high-quality genome of Eragrostis curvula grass provides insights into Poaceae evolution and supports new strategies to enhance forage quality.</title>
        <authorList>
            <person name="Carballo J."/>
            <person name="Santos B.A.C.M."/>
            <person name="Zappacosta D."/>
            <person name="Garbus I."/>
            <person name="Selva J.P."/>
            <person name="Gallo C.A."/>
            <person name="Diaz A."/>
            <person name="Albertini E."/>
            <person name="Caccamo M."/>
            <person name="Echenique V."/>
        </authorList>
    </citation>
    <scope>NUCLEOTIDE SEQUENCE [LARGE SCALE GENOMIC DNA]</scope>
    <source>
        <strain evidence="3">cv. Victoria</strain>
        <tissue evidence="2">Leaf</tissue>
    </source>
</reference>
<sequence>MRGPTASGWTVPRVTTYPETPEVPTLSRIPVATVTNRNRWSHGVHHLAIQPTASSRALIIQTSARSPRPTGVEFRNRIQIESRPARQRSGTPSRASLERSAINHLSTIVHLLDIRRYSL</sequence>
<accession>A0A5J9WS50</accession>
<feature type="region of interest" description="Disordered" evidence="1">
    <location>
        <begin position="76"/>
        <end position="98"/>
    </location>
</feature>
<keyword evidence="3" id="KW-1185">Reference proteome</keyword>
<organism evidence="2 3">
    <name type="scientific">Eragrostis curvula</name>
    <name type="common">weeping love grass</name>
    <dbReference type="NCBI Taxonomy" id="38414"/>
    <lineage>
        <taxon>Eukaryota</taxon>
        <taxon>Viridiplantae</taxon>
        <taxon>Streptophyta</taxon>
        <taxon>Embryophyta</taxon>
        <taxon>Tracheophyta</taxon>
        <taxon>Spermatophyta</taxon>
        <taxon>Magnoliopsida</taxon>
        <taxon>Liliopsida</taxon>
        <taxon>Poales</taxon>
        <taxon>Poaceae</taxon>
        <taxon>PACMAD clade</taxon>
        <taxon>Chloridoideae</taxon>
        <taxon>Eragrostideae</taxon>
        <taxon>Eragrostidinae</taxon>
        <taxon>Eragrostis</taxon>
    </lineage>
</organism>
<protein>
    <submittedName>
        <fullName evidence="2">Uncharacterized protein</fullName>
    </submittedName>
</protein>
<dbReference type="AlphaFoldDB" id="A0A5J9WS50"/>
<name>A0A5J9WS50_9POAL</name>
<comment type="caution">
    <text evidence="2">The sequence shown here is derived from an EMBL/GenBank/DDBJ whole genome shotgun (WGS) entry which is preliminary data.</text>
</comment>
<dbReference type="Gramene" id="TVU51059">
    <property type="protein sequence ID" value="TVU51059"/>
    <property type="gene ID" value="EJB05_02464"/>
</dbReference>
<evidence type="ECO:0000313" key="2">
    <source>
        <dbReference type="EMBL" id="TVU51059.1"/>
    </source>
</evidence>
<feature type="non-terminal residue" evidence="2">
    <location>
        <position position="1"/>
    </location>
</feature>
<proteinExistence type="predicted"/>